<organism evidence="1 2">
    <name type="scientific">Streptomyces caniferus</name>
    <dbReference type="NCBI Taxonomy" id="285557"/>
    <lineage>
        <taxon>Bacteria</taxon>
        <taxon>Bacillati</taxon>
        <taxon>Actinomycetota</taxon>
        <taxon>Actinomycetes</taxon>
        <taxon>Kitasatosporales</taxon>
        <taxon>Streptomycetaceae</taxon>
        <taxon>Streptomyces</taxon>
    </lineage>
</organism>
<evidence type="ECO:0000313" key="2">
    <source>
        <dbReference type="Proteomes" id="UP000435837"/>
    </source>
</evidence>
<proteinExistence type="predicted"/>
<gene>
    <name evidence="1" type="ORF">Scani_64390</name>
</gene>
<name>A0A640SIH3_9ACTN</name>
<sequence>MTAPMTINDPHRPGEGMVTFRVTGQGVDDLTYAVQAPGDSGGEQQVVRPELPWFVVTDARGVGAMPMLTLTLEGPDAYAECEILTDGAPAVRGTVHGPAATAVFMARAAAS</sequence>
<accession>A0A640SIH3</accession>
<dbReference type="EMBL" id="BLIN01000005">
    <property type="protein sequence ID" value="GFE10171.1"/>
    <property type="molecule type" value="Genomic_DNA"/>
</dbReference>
<dbReference type="Gene3D" id="2.60.40.2880">
    <property type="entry name" value="MmpS1-5, C-terminal soluble domain"/>
    <property type="match status" value="1"/>
</dbReference>
<dbReference type="AlphaFoldDB" id="A0A640SIH3"/>
<protein>
    <submittedName>
        <fullName evidence="1">Uncharacterized protein</fullName>
    </submittedName>
</protein>
<evidence type="ECO:0000313" key="1">
    <source>
        <dbReference type="EMBL" id="GFE10171.1"/>
    </source>
</evidence>
<dbReference type="InterPro" id="IPR038468">
    <property type="entry name" value="MmpS_C"/>
</dbReference>
<comment type="caution">
    <text evidence="1">The sequence shown here is derived from an EMBL/GenBank/DDBJ whole genome shotgun (WGS) entry which is preliminary data.</text>
</comment>
<reference evidence="1 2" key="1">
    <citation type="submission" date="2019-12" db="EMBL/GenBank/DDBJ databases">
        <title>Whole genome shotgun sequence of Streptomyces caniferus NBRC 15389.</title>
        <authorList>
            <person name="Ichikawa N."/>
            <person name="Kimura A."/>
            <person name="Kitahashi Y."/>
            <person name="Komaki H."/>
            <person name="Tamura T."/>
        </authorList>
    </citation>
    <scope>NUCLEOTIDE SEQUENCE [LARGE SCALE GENOMIC DNA]</scope>
    <source>
        <strain evidence="1 2">NBRC 15389</strain>
    </source>
</reference>
<dbReference type="Proteomes" id="UP000435837">
    <property type="component" value="Unassembled WGS sequence"/>
</dbReference>